<dbReference type="WBParaSite" id="TCLT_0000306901-mRNA-1">
    <property type="protein sequence ID" value="TCLT_0000306901-mRNA-1"/>
    <property type="gene ID" value="TCLT_0000306901"/>
</dbReference>
<evidence type="ECO:0000313" key="14">
    <source>
        <dbReference type="Proteomes" id="UP000276776"/>
    </source>
</evidence>
<dbReference type="SUPFAM" id="SSF57667">
    <property type="entry name" value="beta-beta-alpha zinc fingers"/>
    <property type="match status" value="1"/>
</dbReference>
<dbReference type="FunFam" id="3.30.160.60:FF:000094">
    <property type="entry name" value="Zinc finger protein 605"/>
    <property type="match status" value="1"/>
</dbReference>
<comment type="similarity">
    <text evidence="2">Belongs to the krueppel C2H2-type zinc-finger protein family.</text>
</comment>
<keyword evidence="9" id="KW-0804">Transcription</keyword>
<protein>
    <submittedName>
        <fullName evidence="15">Protein krueppel</fullName>
    </submittedName>
</protein>
<evidence type="ECO:0000256" key="6">
    <source>
        <dbReference type="ARBA" id="ARBA00022833"/>
    </source>
</evidence>
<evidence type="ECO:0000256" key="4">
    <source>
        <dbReference type="ARBA" id="ARBA00022737"/>
    </source>
</evidence>
<dbReference type="PANTHER" id="PTHR23226:SF416">
    <property type="entry name" value="FI01424P"/>
    <property type="match status" value="1"/>
</dbReference>
<keyword evidence="3" id="KW-0479">Metal-binding</keyword>
<dbReference type="GO" id="GO:0000981">
    <property type="term" value="F:DNA-binding transcription factor activity, RNA polymerase II-specific"/>
    <property type="evidence" value="ECO:0007669"/>
    <property type="project" value="TreeGrafter"/>
</dbReference>
<dbReference type="Proteomes" id="UP000276776">
    <property type="component" value="Unassembled WGS sequence"/>
</dbReference>
<dbReference type="GO" id="GO:0005634">
    <property type="term" value="C:nucleus"/>
    <property type="evidence" value="ECO:0007669"/>
    <property type="project" value="UniProtKB-SubCell"/>
</dbReference>
<evidence type="ECO:0000256" key="7">
    <source>
        <dbReference type="ARBA" id="ARBA00023015"/>
    </source>
</evidence>
<dbReference type="EMBL" id="UYYF01000943">
    <property type="protein sequence ID" value="VDM99351.1"/>
    <property type="molecule type" value="Genomic_DNA"/>
</dbReference>
<dbReference type="STRING" id="103827.A0A0N5CS68"/>
<organism evidence="15">
    <name type="scientific">Thelazia callipaeda</name>
    <name type="common">Oriental eyeworm</name>
    <name type="synonym">Parasitic nematode</name>
    <dbReference type="NCBI Taxonomy" id="103827"/>
    <lineage>
        <taxon>Eukaryota</taxon>
        <taxon>Metazoa</taxon>
        <taxon>Ecdysozoa</taxon>
        <taxon>Nematoda</taxon>
        <taxon>Chromadorea</taxon>
        <taxon>Rhabditida</taxon>
        <taxon>Spirurina</taxon>
        <taxon>Spiruromorpha</taxon>
        <taxon>Thelazioidea</taxon>
        <taxon>Thelaziidae</taxon>
        <taxon>Thelazia</taxon>
    </lineage>
</organism>
<dbReference type="GO" id="GO:0000978">
    <property type="term" value="F:RNA polymerase II cis-regulatory region sequence-specific DNA binding"/>
    <property type="evidence" value="ECO:0007669"/>
    <property type="project" value="TreeGrafter"/>
</dbReference>
<feature type="domain" description="C2H2-type" evidence="12">
    <location>
        <begin position="49"/>
        <end position="76"/>
    </location>
</feature>
<evidence type="ECO:0000256" key="10">
    <source>
        <dbReference type="ARBA" id="ARBA00023242"/>
    </source>
</evidence>
<evidence type="ECO:0000256" key="11">
    <source>
        <dbReference type="PROSITE-ProRule" id="PRU00042"/>
    </source>
</evidence>
<keyword evidence="6" id="KW-0862">Zinc</keyword>
<reference evidence="15" key="1">
    <citation type="submission" date="2017-02" db="UniProtKB">
        <authorList>
            <consortium name="WormBaseParasite"/>
        </authorList>
    </citation>
    <scope>IDENTIFICATION</scope>
</reference>
<evidence type="ECO:0000256" key="8">
    <source>
        <dbReference type="ARBA" id="ARBA00023125"/>
    </source>
</evidence>
<feature type="domain" description="C2H2-type" evidence="12">
    <location>
        <begin position="77"/>
        <end position="104"/>
    </location>
</feature>
<keyword evidence="8" id="KW-0238">DNA-binding</keyword>
<comment type="subcellular location">
    <subcellularLocation>
        <location evidence="1">Nucleus</location>
    </subcellularLocation>
</comment>
<evidence type="ECO:0000256" key="9">
    <source>
        <dbReference type="ARBA" id="ARBA00023163"/>
    </source>
</evidence>
<dbReference type="InterPro" id="IPR036236">
    <property type="entry name" value="Znf_C2H2_sf"/>
</dbReference>
<evidence type="ECO:0000256" key="1">
    <source>
        <dbReference type="ARBA" id="ARBA00004123"/>
    </source>
</evidence>
<gene>
    <name evidence="13" type="ORF">TCLT_LOCUS3069</name>
</gene>
<dbReference type="PROSITE" id="PS50157">
    <property type="entry name" value="ZINC_FINGER_C2H2_2"/>
    <property type="match status" value="2"/>
</dbReference>
<evidence type="ECO:0000313" key="13">
    <source>
        <dbReference type="EMBL" id="VDM99351.1"/>
    </source>
</evidence>
<evidence type="ECO:0000313" key="15">
    <source>
        <dbReference type="WBParaSite" id="TCLT_0000306901-mRNA-1"/>
    </source>
</evidence>
<dbReference type="GO" id="GO:0008270">
    <property type="term" value="F:zinc ion binding"/>
    <property type="evidence" value="ECO:0007669"/>
    <property type="project" value="UniProtKB-KW"/>
</dbReference>
<sequence length="153" mass="18349">MVKALQEEEQNQNVTCQENASFSNHIQLIKRIQHGLQHYQQLVDAEKQFRCKKCAESFSHFNFLKRHKKIHANHKPYECSKCNKLFRYVSELKMHKKTHIDNNIHQCLQDERCQNEICHFKKCTKENIKLIKQRNFAGKRNNSLVEKKQTLNL</sequence>
<dbReference type="PANTHER" id="PTHR23226">
    <property type="entry name" value="ZINC FINGER AND SCAN DOMAIN-CONTAINING"/>
    <property type="match status" value="1"/>
</dbReference>
<evidence type="ECO:0000256" key="5">
    <source>
        <dbReference type="ARBA" id="ARBA00022771"/>
    </source>
</evidence>
<keyword evidence="14" id="KW-1185">Reference proteome</keyword>
<evidence type="ECO:0000256" key="2">
    <source>
        <dbReference type="ARBA" id="ARBA00006991"/>
    </source>
</evidence>
<name>A0A0N5CS68_THECL</name>
<dbReference type="PROSITE" id="PS00028">
    <property type="entry name" value="ZINC_FINGER_C2H2_1"/>
    <property type="match status" value="2"/>
</dbReference>
<evidence type="ECO:0000256" key="3">
    <source>
        <dbReference type="ARBA" id="ARBA00022723"/>
    </source>
</evidence>
<keyword evidence="7" id="KW-0805">Transcription regulation</keyword>
<keyword evidence="5 11" id="KW-0863">Zinc-finger</keyword>
<reference evidence="13 14" key="2">
    <citation type="submission" date="2018-11" db="EMBL/GenBank/DDBJ databases">
        <authorList>
            <consortium name="Pathogen Informatics"/>
        </authorList>
    </citation>
    <scope>NUCLEOTIDE SEQUENCE [LARGE SCALE GENOMIC DNA]</scope>
</reference>
<dbReference type="OrthoDB" id="8117402at2759"/>
<keyword evidence="4" id="KW-0677">Repeat</keyword>
<dbReference type="InterPro" id="IPR013087">
    <property type="entry name" value="Znf_C2H2_type"/>
</dbReference>
<evidence type="ECO:0000259" key="12">
    <source>
        <dbReference type="PROSITE" id="PS50157"/>
    </source>
</evidence>
<keyword evidence="10" id="KW-0539">Nucleus</keyword>
<proteinExistence type="inferred from homology"/>
<dbReference type="AlphaFoldDB" id="A0A0N5CS68"/>
<accession>A0A0N5CS68</accession>
<dbReference type="SMART" id="SM00355">
    <property type="entry name" value="ZnF_C2H2"/>
    <property type="match status" value="2"/>
</dbReference>
<dbReference type="Gene3D" id="3.30.160.60">
    <property type="entry name" value="Classic Zinc Finger"/>
    <property type="match status" value="2"/>
</dbReference>